<dbReference type="Gene3D" id="1.10.10.750">
    <property type="entry name" value="Ypt/Rab-GAP domain of gyp1p, domain 1"/>
    <property type="match status" value="1"/>
</dbReference>
<keyword evidence="4" id="KW-0597">Phosphoprotein</keyword>
<dbReference type="GeneTree" id="ENSGT00940000161238"/>
<dbReference type="GO" id="GO:0005794">
    <property type="term" value="C:Golgi apparatus"/>
    <property type="evidence" value="ECO:0007669"/>
    <property type="project" value="UniProtKB-SubCell"/>
</dbReference>
<evidence type="ECO:0000256" key="10">
    <source>
        <dbReference type="ARBA" id="ARBA00070172"/>
    </source>
</evidence>
<reference evidence="12" key="2">
    <citation type="submission" date="2025-09" db="UniProtKB">
        <authorList>
            <consortium name="Ensembl"/>
        </authorList>
    </citation>
    <scope>IDENTIFICATION</scope>
</reference>
<dbReference type="Pfam" id="PF00566">
    <property type="entry name" value="RabGAP-TBC"/>
    <property type="match status" value="1"/>
</dbReference>
<keyword evidence="3" id="KW-0343">GTPase activation</keyword>
<evidence type="ECO:0000256" key="9">
    <source>
        <dbReference type="ARBA" id="ARBA00064037"/>
    </source>
</evidence>
<dbReference type="PANTHER" id="PTHR47219">
    <property type="entry name" value="RAB GTPASE-ACTIVATING PROTEIN 1-LIKE"/>
    <property type="match status" value="1"/>
</dbReference>
<dbReference type="Proteomes" id="UP000261340">
    <property type="component" value="Unplaced"/>
</dbReference>
<dbReference type="STRING" id="61819.ENSACIP00000000215"/>
<comment type="subcellular location">
    <subcellularLocation>
        <location evidence="1">Cytoplasmic vesicle</location>
    </subcellularLocation>
    <subcellularLocation>
        <location evidence="2">Golgi apparatus</location>
    </subcellularLocation>
</comment>
<dbReference type="SMART" id="SM00164">
    <property type="entry name" value="TBC"/>
    <property type="match status" value="1"/>
</dbReference>
<dbReference type="InterPro" id="IPR035969">
    <property type="entry name" value="Rab-GAP_TBC_sf"/>
</dbReference>
<keyword evidence="7" id="KW-0968">Cytoplasmic vesicle</keyword>
<feature type="domain" description="Rab-GAP TBC" evidence="11">
    <location>
        <begin position="99"/>
        <end position="294"/>
    </location>
</feature>
<dbReference type="GO" id="GO:0031267">
    <property type="term" value="F:small GTPase binding"/>
    <property type="evidence" value="ECO:0007669"/>
    <property type="project" value="TreeGrafter"/>
</dbReference>
<keyword evidence="5" id="KW-0007">Acetylation</keyword>
<sequence>MKKDIDTLIAEERAEIISKYDKGRQEGVNIDPWEDANYSIYKITDRFGFLHEADLPAPSVLEEKQKQQELERVEKWLKMVKKWDKYKNSEKLVKRVYKGIPLQLRGQAWALLLDIEKVKQDGKYEKMKQQARNFSTEIKQIDLDVNRTFRNHIMFMDRFGVKQQALFHVLAAYSVYNTEVSYCQGMSQIAAILLMYLNEEDAFWALSQLLTNNKHSMHGFFIPGFPKLHRFQAHHELILSKMLPKLKKHLDKEQMTTGIYTTKWFLQCFIERNCVCGCFCHMLIRLTPPKMLTSMAYTVLKLHKKRLQKLQLEDLREFLQEQLAGSFFVSDDIVVEHLQAAMSELRSKKLDQPPPGAPMFF</sequence>
<dbReference type="SUPFAM" id="SSF47923">
    <property type="entry name" value="Ypt/Rab-GAP domain of gyp1p"/>
    <property type="match status" value="2"/>
</dbReference>
<protein>
    <recommendedName>
        <fullName evidence="10">USP6 N-terminal-like protein</fullName>
    </recommendedName>
</protein>
<evidence type="ECO:0000256" key="8">
    <source>
        <dbReference type="ARBA" id="ARBA00059926"/>
    </source>
</evidence>
<dbReference type="InterPro" id="IPR050302">
    <property type="entry name" value="Rab_GAP_TBC_domain"/>
</dbReference>
<dbReference type="GO" id="GO:0005096">
    <property type="term" value="F:GTPase activator activity"/>
    <property type="evidence" value="ECO:0007669"/>
    <property type="project" value="UniProtKB-KW"/>
</dbReference>
<reference evidence="12" key="1">
    <citation type="submission" date="2025-08" db="UniProtKB">
        <authorList>
            <consortium name="Ensembl"/>
        </authorList>
    </citation>
    <scope>IDENTIFICATION</scope>
</reference>
<evidence type="ECO:0000313" key="12">
    <source>
        <dbReference type="Ensembl" id="ENSACIP00000000215.1"/>
    </source>
</evidence>
<dbReference type="Gene3D" id="1.10.8.270">
    <property type="entry name" value="putative rabgap domain of human tbc1 domain family member 14 like domains"/>
    <property type="match status" value="1"/>
</dbReference>
<dbReference type="FunFam" id="1.10.472.80:FF:000019">
    <property type="entry name" value="USP6 N-terminal like"/>
    <property type="match status" value="1"/>
</dbReference>
<dbReference type="OMA" id="EYQIHVD"/>
<proteinExistence type="predicted"/>
<evidence type="ECO:0000256" key="4">
    <source>
        <dbReference type="ARBA" id="ARBA00022553"/>
    </source>
</evidence>
<evidence type="ECO:0000256" key="1">
    <source>
        <dbReference type="ARBA" id="ARBA00004541"/>
    </source>
</evidence>
<dbReference type="Ensembl" id="ENSACIT00000000226.1">
    <property type="protein sequence ID" value="ENSACIP00000000215.1"/>
    <property type="gene ID" value="ENSACIG00000000153.1"/>
</dbReference>
<evidence type="ECO:0000259" key="11">
    <source>
        <dbReference type="PROSITE" id="PS50086"/>
    </source>
</evidence>
<dbReference type="GO" id="GO:0031410">
    <property type="term" value="C:cytoplasmic vesicle"/>
    <property type="evidence" value="ECO:0007669"/>
    <property type="project" value="UniProtKB-SubCell"/>
</dbReference>
<dbReference type="Gene3D" id="1.10.472.80">
    <property type="entry name" value="Ypt/Rab-GAP domain of gyp1p, domain 3"/>
    <property type="match status" value="1"/>
</dbReference>
<evidence type="ECO:0000256" key="2">
    <source>
        <dbReference type="ARBA" id="ARBA00004555"/>
    </source>
</evidence>
<evidence type="ECO:0000256" key="5">
    <source>
        <dbReference type="ARBA" id="ARBA00022990"/>
    </source>
</evidence>
<organism evidence="12 13">
    <name type="scientific">Amphilophus citrinellus</name>
    <name type="common">Midas cichlid</name>
    <name type="synonym">Cichlasoma citrinellum</name>
    <dbReference type="NCBI Taxonomy" id="61819"/>
    <lineage>
        <taxon>Eukaryota</taxon>
        <taxon>Metazoa</taxon>
        <taxon>Chordata</taxon>
        <taxon>Craniata</taxon>
        <taxon>Vertebrata</taxon>
        <taxon>Euteleostomi</taxon>
        <taxon>Actinopterygii</taxon>
        <taxon>Neopterygii</taxon>
        <taxon>Teleostei</taxon>
        <taxon>Neoteleostei</taxon>
        <taxon>Acanthomorphata</taxon>
        <taxon>Ovalentaria</taxon>
        <taxon>Cichlomorphae</taxon>
        <taxon>Cichliformes</taxon>
        <taxon>Cichlidae</taxon>
        <taxon>New World cichlids</taxon>
        <taxon>Cichlasomatinae</taxon>
        <taxon>Heroini</taxon>
        <taxon>Amphilophus</taxon>
    </lineage>
</organism>
<keyword evidence="6" id="KW-0333">Golgi apparatus</keyword>
<dbReference type="PANTHER" id="PTHR47219:SF25">
    <property type="entry name" value="RAB-GAP TBC DOMAIN-CONTAINING PROTEIN"/>
    <property type="match status" value="1"/>
</dbReference>
<dbReference type="PROSITE" id="PS50086">
    <property type="entry name" value="TBC_RABGAP"/>
    <property type="match status" value="1"/>
</dbReference>
<dbReference type="FunFam" id="1.10.8.270:FF:000010">
    <property type="entry name" value="Putative USP6 N-terminal-like protein"/>
    <property type="match status" value="1"/>
</dbReference>
<dbReference type="FunFam" id="1.10.10.750:FF:000001">
    <property type="entry name" value="TBC1 domain family member 10A"/>
    <property type="match status" value="1"/>
</dbReference>
<comment type="function">
    <text evidence="8">Acts as a GTPase-activating protein for RAB5A and RAB43. Involved in receptor trafficking. In complex with EPS8 inhibits internalization of EGFR. Involved in retrograde transport from the endocytic pathway to the Golgi apparatus. Involved in the transport of Shiga toxin from early and recycling endosomes to the trans-Golgi network. Required for structural integrity of the Golgi complex.</text>
</comment>
<evidence type="ECO:0000256" key="3">
    <source>
        <dbReference type="ARBA" id="ARBA00022468"/>
    </source>
</evidence>
<evidence type="ECO:0000256" key="6">
    <source>
        <dbReference type="ARBA" id="ARBA00023034"/>
    </source>
</evidence>
<dbReference type="AlphaFoldDB" id="A0A3Q0QRR7"/>
<dbReference type="InterPro" id="IPR000195">
    <property type="entry name" value="Rab-GAP-TBC_dom"/>
</dbReference>
<evidence type="ECO:0000256" key="7">
    <source>
        <dbReference type="ARBA" id="ARBA00023329"/>
    </source>
</evidence>
<accession>A0A3Q0QRR7</accession>
<keyword evidence="13" id="KW-1185">Reference proteome</keyword>
<comment type="subunit">
    <text evidence="9">Interacts with EPS8.</text>
</comment>
<name>A0A3Q0QRR7_AMPCI</name>
<evidence type="ECO:0000313" key="13">
    <source>
        <dbReference type="Proteomes" id="UP000261340"/>
    </source>
</evidence>